<name>A0A1M4VDI3_9FIRM</name>
<dbReference type="AlphaFoldDB" id="A0A1M4VDI3"/>
<dbReference type="GO" id="GO:0032259">
    <property type="term" value="P:methylation"/>
    <property type="evidence" value="ECO:0007669"/>
    <property type="project" value="UniProtKB-KW"/>
</dbReference>
<keyword evidence="2" id="KW-1185">Reference proteome</keyword>
<dbReference type="Proteomes" id="UP000184404">
    <property type="component" value="Unassembled WGS sequence"/>
</dbReference>
<dbReference type="InterPro" id="IPR006901">
    <property type="entry name" value="TrmK"/>
</dbReference>
<dbReference type="Pfam" id="PF12847">
    <property type="entry name" value="Methyltransf_18"/>
    <property type="match status" value="1"/>
</dbReference>
<dbReference type="SUPFAM" id="SSF53335">
    <property type="entry name" value="S-adenosyl-L-methionine-dependent methyltransferases"/>
    <property type="match status" value="1"/>
</dbReference>
<gene>
    <name evidence="1" type="ORF">SAMN02745190_00975</name>
</gene>
<dbReference type="EMBL" id="FQUG01000003">
    <property type="protein sequence ID" value="SHE67041.1"/>
    <property type="molecule type" value="Genomic_DNA"/>
</dbReference>
<proteinExistence type="predicted"/>
<keyword evidence="1" id="KW-0489">Methyltransferase</keyword>
<accession>A0A1M4VDI3</accession>
<evidence type="ECO:0000313" key="2">
    <source>
        <dbReference type="Proteomes" id="UP000184404"/>
    </source>
</evidence>
<dbReference type="PANTHER" id="PTHR38451">
    <property type="entry name" value="TRNA (ADENINE(22)-N(1))-METHYLTRANSFERASE"/>
    <property type="match status" value="1"/>
</dbReference>
<dbReference type="GO" id="GO:0160105">
    <property type="term" value="F:tRNA (adenine(22)-N1)-methyltransferase activity"/>
    <property type="evidence" value="ECO:0007669"/>
    <property type="project" value="InterPro"/>
</dbReference>
<dbReference type="PIRSF" id="PIRSF018637">
    <property type="entry name" value="TrmK"/>
    <property type="match status" value="1"/>
</dbReference>
<dbReference type="PANTHER" id="PTHR38451:SF1">
    <property type="entry name" value="TRNA (ADENINE(22)-N(1))-METHYLTRANSFERASE"/>
    <property type="match status" value="1"/>
</dbReference>
<dbReference type="RefSeq" id="WP_072935041.1">
    <property type="nucleotide sequence ID" value="NZ_FQUG01000003.1"/>
</dbReference>
<dbReference type="Gene3D" id="3.40.50.150">
    <property type="entry name" value="Vaccinia Virus protein VP39"/>
    <property type="match status" value="1"/>
</dbReference>
<organism evidence="1 2">
    <name type="scientific">Schwartzia succinivorans DSM 10502</name>
    <dbReference type="NCBI Taxonomy" id="1123243"/>
    <lineage>
        <taxon>Bacteria</taxon>
        <taxon>Bacillati</taxon>
        <taxon>Bacillota</taxon>
        <taxon>Negativicutes</taxon>
        <taxon>Selenomonadales</taxon>
        <taxon>Selenomonadaceae</taxon>
        <taxon>Schwartzia</taxon>
    </lineage>
</organism>
<dbReference type="STRING" id="1123243.SAMN02745190_00975"/>
<dbReference type="OrthoDB" id="5881184at2"/>
<keyword evidence="1" id="KW-0808">Transferase</keyword>
<reference evidence="1 2" key="1">
    <citation type="submission" date="2016-11" db="EMBL/GenBank/DDBJ databases">
        <authorList>
            <person name="Jaros S."/>
            <person name="Januszkiewicz K."/>
            <person name="Wedrychowicz H."/>
        </authorList>
    </citation>
    <scope>NUCLEOTIDE SEQUENCE [LARGE SCALE GENOMIC DNA]</scope>
    <source>
        <strain evidence="1 2">DSM 10502</strain>
    </source>
</reference>
<dbReference type="InterPro" id="IPR029063">
    <property type="entry name" value="SAM-dependent_MTases_sf"/>
</dbReference>
<protein>
    <submittedName>
        <fullName evidence="1">tRNA (Adenine22-N1)-methyltransferase</fullName>
    </submittedName>
</protein>
<evidence type="ECO:0000313" key="1">
    <source>
        <dbReference type="EMBL" id="SHE67041.1"/>
    </source>
</evidence>
<sequence>MEKLDDRLRAVASFVPAGARVADVGSDHAYLAMYLFTDGGADFVIATDKNEGPCEAARATLRSAGLLEKIPVRCGDGLMALEPGEVDYVCIAGMGGELIAHILNAAPSVFGRLKRVVLQPMNDAPMLRAWLYKNGWHVADESLAEVDGRLYEIIAAEPGTEAVPEPVLLELGPVLCSRKPELYTRHVEERIAKYQRILDGLRRSGHPDIERIREIGAKIREMEGKQW</sequence>